<evidence type="ECO:0000313" key="2">
    <source>
        <dbReference type="EMBL" id="EJW02166.1"/>
    </source>
</evidence>
<reference evidence="2 3" key="1">
    <citation type="submission" date="2011-08" db="EMBL/GenBank/DDBJ databases">
        <authorList>
            <person name="Liu Z.J."/>
            <person name="Shi F.L."/>
            <person name="Lu J.Q."/>
            <person name="Li M."/>
            <person name="Wang Z.L."/>
        </authorList>
    </citation>
    <scope>NUCLEOTIDE SEQUENCE [LARGE SCALE GENOMIC DNA]</scope>
    <source>
        <strain evidence="2 3">USNM 41457</strain>
    </source>
</reference>
<feature type="signal peptide" evidence="1">
    <location>
        <begin position="1"/>
        <end position="19"/>
    </location>
</feature>
<protein>
    <submittedName>
        <fullName evidence="2">Uncharacterized protein</fullName>
    </submittedName>
</protein>
<name>J9D2X9_EDHAE</name>
<dbReference type="VEuPathDB" id="MicrosporidiaDB:EDEG_00307"/>
<dbReference type="EMBL" id="AFBI03000003">
    <property type="protein sequence ID" value="EJW02166.1"/>
    <property type="molecule type" value="Genomic_DNA"/>
</dbReference>
<organism evidence="2 3">
    <name type="scientific">Edhazardia aedis (strain USNM 41457)</name>
    <name type="common">Microsporidian parasite</name>
    <dbReference type="NCBI Taxonomy" id="1003232"/>
    <lineage>
        <taxon>Eukaryota</taxon>
        <taxon>Fungi</taxon>
        <taxon>Fungi incertae sedis</taxon>
        <taxon>Microsporidia</taxon>
        <taxon>Edhazardia</taxon>
    </lineage>
</organism>
<keyword evidence="3" id="KW-1185">Reference proteome</keyword>
<comment type="caution">
    <text evidence="2">The sequence shown here is derived from an EMBL/GenBank/DDBJ whole genome shotgun (WGS) entry which is preliminary data.</text>
</comment>
<dbReference type="HOGENOM" id="CLU_1627016_0_0_1"/>
<reference evidence="3" key="2">
    <citation type="submission" date="2015-07" db="EMBL/GenBank/DDBJ databases">
        <title>Contrasting host-pathogen interactions and genome evolution in two generalist and specialist microsporidian pathogens of mosquitoes.</title>
        <authorList>
            <consortium name="The Broad Institute Genomics Platform"/>
            <consortium name="The Broad Institute Genome Sequencing Center for Infectious Disease"/>
            <person name="Cuomo C.A."/>
            <person name="Sanscrainte N.D."/>
            <person name="Goldberg J.M."/>
            <person name="Heiman D."/>
            <person name="Young S."/>
            <person name="Zeng Q."/>
            <person name="Becnel J.J."/>
            <person name="Birren B.W."/>
        </authorList>
    </citation>
    <scope>NUCLEOTIDE SEQUENCE [LARGE SCALE GENOMIC DNA]</scope>
    <source>
        <strain evidence="3">USNM 41457</strain>
    </source>
</reference>
<keyword evidence="1" id="KW-0732">Signal</keyword>
<feature type="chain" id="PRO_5003821293" evidence="1">
    <location>
        <begin position="20"/>
        <end position="163"/>
    </location>
</feature>
<sequence length="163" mass="18916">MKLIAIFLFIALFFKISKGLLPIFFDENLPSNSTEDKKDDIIQINELRKCSSDINVDKDSLYFESNKILLEFEIKKIEDDQNTMLYKNLSSISAKLDAKSKELSRLLKMGKNQLSESIYSKNFRLKVASLFNDEKELMKKTLFTFLAIAKLMDTPKIIGQYHQ</sequence>
<dbReference type="Proteomes" id="UP000003163">
    <property type="component" value="Unassembled WGS sequence"/>
</dbReference>
<gene>
    <name evidence="2" type="ORF">EDEG_00307</name>
</gene>
<evidence type="ECO:0000256" key="1">
    <source>
        <dbReference type="SAM" id="SignalP"/>
    </source>
</evidence>
<proteinExistence type="predicted"/>
<dbReference type="InParanoid" id="J9D2X9"/>
<accession>J9D2X9</accession>
<dbReference type="AlphaFoldDB" id="J9D2X9"/>
<evidence type="ECO:0000313" key="3">
    <source>
        <dbReference type="Proteomes" id="UP000003163"/>
    </source>
</evidence>